<evidence type="ECO:0000256" key="1">
    <source>
        <dbReference type="SAM" id="MobiDB-lite"/>
    </source>
</evidence>
<dbReference type="RefSeq" id="XP_013927813.1">
    <property type="nucleotide sequence ID" value="XM_014072338.1"/>
</dbReference>
<name>A0A6I9YTD8_9SAUR</name>
<dbReference type="Pfam" id="PF14555">
    <property type="entry name" value="UBA_4"/>
    <property type="match status" value="1"/>
</dbReference>
<proteinExistence type="predicted"/>
<dbReference type="OrthoDB" id="9975959at2759"/>
<feature type="region of interest" description="Disordered" evidence="1">
    <location>
        <begin position="1"/>
        <end position="36"/>
    </location>
</feature>
<feature type="region of interest" description="Disordered" evidence="1">
    <location>
        <begin position="72"/>
        <end position="96"/>
    </location>
</feature>
<dbReference type="Gene3D" id="1.10.8.10">
    <property type="entry name" value="DNA helicase RuvA subunit, C-terminal domain"/>
    <property type="match status" value="1"/>
</dbReference>
<sequence>MEGGWADREMEQAASEPKERVDSAEEGGPREDLEEQRKQLCLDFASISNCGGAASAERYLAENGWDMQKALNSYFDPSPEQDVDRMSHPVPATGAP</sequence>
<dbReference type="KEGG" id="tsr:106553770"/>
<reference evidence="3" key="1">
    <citation type="submission" date="2025-08" db="UniProtKB">
        <authorList>
            <consortium name="RefSeq"/>
        </authorList>
    </citation>
    <scope>IDENTIFICATION</scope>
    <source>
        <tissue evidence="3">Skeletal muscle</tissue>
    </source>
</reference>
<dbReference type="SUPFAM" id="SSF46934">
    <property type="entry name" value="UBA-like"/>
    <property type="match status" value="1"/>
</dbReference>
<gene>
    <name evidence="3" type="primary">LOC106553770</name>
</gene>
<protein>
    <submittedName>
        <fullName evidence="3">Tyrosyl-DNA phosphodiesterase 2-like</fullName>
    </submittedName>
</protein>
<dbReference type="InterPro" id="IPR009060">
    <property type="entry name" value="UBA-like_sf"/>
</dbReference>
<keyword evidence="2" id="KW-1185">Reference proteome</keyword>
<accession>A0A6I9YTD8</accession>
<organism evidence="2 3">
    <name type="scientific">Thamnophis sirtalis</name>
    <dbReference type="NCBI Taxonomy" id="35019"/>
    <lineage>
        <taxon>Eukaryota</taxon>
        <taxon>Metazoa</taxon>
        <taxon>Chordata</taxon>
        <taxon>Craniata</taxon>
        <taxon>Vertebrata</taxon>
        <taxon>Euteleostomi</taxon>
        <taxon>Lepidosauria</taxon>
        <taxon>Squamata</taxon>
        <taxon>Bifurcata</taxon>
        <taxon>Unidentata</taxon>
        <taxon>Episquamata</taxon>
        <taxon>Toxicofera</taxon>
        <taxon>Serpentes</taxon>
        <taxon>Colubroidea</taxon>
        <taxon>Colubridae</taxon>
        <taxon>Natricinae</taxon>
        <taxon>Thamnophis</taxon>
    </lineage>
</organism>
<dbReference type="GeneID" id="106553770"/>
<evidence type="ECO:0000313" key="2">
    <source>
        <dbReference type="Proteomes" id="UP000504617"/>
    </source>
</evidence>
<evidence type="ECO:0000313" key="3">
    <source>
        <dbReference type="RefSeq" id="XP_013927813.1"/>
    </source>
</evidence>
<dbReference type="Proteomes" id="UP000504617">
    <property type="component" value="Unplaced"/>
</dbReference>
<dbReference type="AlphaFoldDB" id="A0A6I9YTD8"/>